<dbReference type="InterPro" id="IPR050921">
    <property type="entry name" value="T4SS_GSP_E_ATPase"/>
</dbReference>
<accession>A0A6J6SSN2</accession>
<feature type="domain" description="Bacterial type II secretion system protein E" evidence="2">
    <location>
        <begin position="1"/>
        <end position="70"/>
    </location>
</feature>
<name>A0A6J6SSN2_9ZZZZ</name>
<evidence type="ECO:0000313" key="3">
    <source>
        <dbReference type="EMBL" id="CAB4737931.1"/>
    </source>
</evidence>
<protein>
    <submittedName>
        <fullName evidence="3">Unannotated protein</fullName>
    </submittedName>
</protein>
<dbReference type="GO" id="GO:0016887">
    <property type="term" value="F:ATP hydrolysis activity"/>
    <property type="evidence" value="ECO:0007669"/>
    <property type="project" value="InterPro"/>
</dbReference>
<sequence>MRGGEALDMLQALNTGHDGSLTTVHANGTAEALTRIETLVLLADVGLPLPAVRAQIFSAIDAVVFVRRSAHGARRVEEIAELRRSPDGSDAAPIFSRINGSLQLVGSPIRPPRCLSAGPWSSENLIGNSFSDQAT</sequence>
<organism evidence="3">
    <name type="scientific">freshwater metagenome</name>
    <dbReference type="NCBI Taxonomy" id="449393"/>
    <lineage>
        <taxon>unclassified sequences</taxon>
        <taxon>metagenomes</taxon>
        <taxon>ecological metagenomes</taxon>
    </lineage>
</organism>
<evidence type="ECO:0000256" key="1">
    <source>
        <dbReference type="ARBA" id="ARBA00006611"/>
    </source>
</evidence>
<dbReference type="Gene3D" id="3.40.50.300">
    <property type="entry name" value="P-loop containing nucleotide triphosphate hydrolases"/>
    <property type="match status" value="1"/>
</dbReference>
<gene>
    <name evidence="3" type="ORF">UFOPK2683_01697</name>
</gene>
<dbReference type="InterPro" id="IPR001482">
    <property type="entry name" value="T2SS/T4SS_dom"/>
</dbReference>
<evidence type="ECO:0000259" key="2">
    <source>
        <dbReference type="Pfam" id="PF00437"/>
    </source>
</evidence>
<dbReference type="PANTHER" id="PTHR30486">
    <property type="entry name" value="TWITCHING MOTILITY PROTEIN PILT"/>
    <property type="match status" value="1"/>
</dbReference>
<reference evidence="3" key="1">
    <citation type="submission" date="2020-05" db="EMBL/GenBank/DDBJ databases">
        <authorList>
            <person name="Chiriac C."/>
            <person name="Salcher M."/>
            <person name="Ghai R."/>
            <person name="Kavagutti S V."/>
        </authorList>
    </citation>
    <scope>NUCLEOTIDE SEQUENCE</scope>
</reference>
<comment type="similarity">
    <text evidence="1">Belongs to the GSP E family.</text>
</comment>
<dbReference type="PANTHER" id="PTHR30486:SF6">
    <property type="entry name" value="TYPE IV PILUS RETRACTATION ATPASE PILT"/>
    <property type="match status" value="1"/>
</dbReference>
<dbReference type="EMBL" id="CAEZYK010000163">
    <property type="protein sequence ID" value="CAB4737931.1"/>
    <property type="molecule type" value="Genomic_DNA"/>
</dbReference>
<dbReference type="AlphaFoldDB" id="A0A6J6SSN2"/>
<proteinExistence type="inferred from homology"/>
<dbReference type="InterPro" id="IPR027417">
    <property type="entry name" value="P-loop_NTPase"/>
</dbReference>
<dbReference type="SUPFAM" id="SSF52540">
    <property type="entry name" value="P-loop containing nucleoside triphosphate hydrolases"/>
    <property type="match status" value="1"/>
</dbReference>
<dbReference type="Pfam" id="PF00437">
    <property type="entry name" value="T2SSE"/>
    <property type="match status" value="1"/>
</dbReference>